<sequence length="34" mass="3955">MTMPAGNFAALEGREESDKEENYILHIKKKVTRF</sequence>
<name>A0A2P2QA77_RHIMU</name>
<accession>A0A2P2QA77</accession>
<protein>
    <submittedName>
        <fullName evidence="1">Uncharacterized protein</fullName>
    </submittedName>
</protein>
<reference evidence="1" key="1">
    <citation type="submission" date="2018-02" db="EMBL/GenBank/DDBJ databases">
        <title>Rhizophora mucronata_Transcriptome.</title>
        <authorList>
            <person name="Meera S.P."/>
            <person name="Sreeshan A."/>
            <person name="Augustine A."/>
        </authorList>
    </citation>
    <scope>NUCLEOTIDE SEQUENCE</scope>
    <source>
        <tissue evidence="1">Leaf</tissue>
    </source>
</reference>
<dbReference type="EMBL" id="GGEC01083370">
    <property type="protein sequence ID" value="MBX63854.1"/>
    <property type="molecule type" value="Transcribed_RNA"/>
</dbReference>
<organism evidence="1">
    <name type="scientific">Rhizophora mucronata</name>
    <name type="common">Asiatic mangrove</name>
    <dbReference type="NCBI Taxonomy" id="61149"/>
    <lineage>
        <taxon>Eukaryota</taxon>
        <taxon>Viridiplantae</taxon>
        <taxon>Streptophyta</taxon>
        <taxon>Embryophyta</taxon>
        <taxon>Tracheophyta</taxon>
        <taxon>Spermatophyta</taxon>
        <taxon>Magnoliopsida</taxon>
        <taxon>eudicotyledons</taxon>
        <taxon>Gunneridae</taxon>
        <taxon>Pentapetalae</taxon>
        <taxon>rosids</taxon>
        <taxon>fabids</taxon>
        <taxon>Malpighiales</taxon>
        <taxon>Rhizophoraceae</taxon>
        <taxon>Rhizophora</taxon>
    </lineage>
</organism>
<evidence type="ECO:0000313" key="1">
    <source>
        <dbReference type="EMBL" id="MBX63854.1"/>
    </source>
</evidence>
<dbReference type="AlphaFoldDB" id="A0A2P2QA77"/>
<proteinExistence type="predicted"/>